<evidence type="ECO:0000256" key="1">
    <source>
        <dbReference type="SAM" id="MobiDB-lite"/>
    </source>
</evidence>
<dbReference type="PANTHER" id="PTHR39173:SF1">
    <property type="entry name" value="ACETYLTRANSFERASE"/>
    <property type="match status" value="1"/>
</dbReference>
<feature type="domain" description="N-acetyltransferase" evidence="2">
    <location>
        <begin position="27"/>
        <end position="197"/>
    </location>
</feature>
<protein>
    <submittedName>
        <fullName evidence="3">GNAT family N-acetyltransferase</fullName>
    </submittedName>
</protein>
<accession>A0A5J5FVD1</accession>
<reference evidence="3 4" key="1">
    <citation type="submission" date="2019-09" db="EMBL/GenBank/DDBJ databases">
        <title>Bacillus ochoae sp. nov., Paenibacillus whitsoniae sp. nov., Paenibacillus spiritus sp. nov. Isolated from the Mars Exploration Rover during spacecraft assembly.</title>
        <authorList>
            <person name="Seuylemezian A."/>
            <person name="Vaishampayan P."/>
        </authorList>
    </citation>
    <scope>NUCLEOTIDE SEQUENCE [LARGE SCALE GENOMIC DNA]</scope>
    <source>
        <strain evidence="3 4">MER_111</strain>
    </source>
</reference>
<keyword evidence="4" id="KW-1185">Reference proteome</keyword>
<evidence type="ECO:0000259" key="2">
    <source>
        <dbReference type="PROSITE" id="PS51186"/>
    </source>
</evidence>
<dbReference type="GO" id="GO:0016747">
    <property type="term" value="F:acyltransferase activity, transferring groups other than amino-acyl groups"/>
    <property type="evidence" value="ECO:0007669"/>
    <property type="project" value="InterPro"/>
</dbReference>
<dbReference type="OrthoDB" id="9797989at2"/>
<sequence length="206" mass="23605">MKHSNIEEGLGLERREGPERRRGDGEEPLRLVRPSGEYREAYLDFYREWKESGETIVPWVVDRDPVDFEAYLLFLEGMEKREGLPENGVPSSTFWLVGRTRRVLGAVNLRHELNEWLLQSGGHIGYGIRPSQRGRGYAAVQLALALEQARERGIPRCLVVCDRDNLPSERTIRRCGGERDEDYTEEDGNVIRRFWIGTGGKGGLSY</sequence>
<name>A0A5J5FVD1_9BACL</name>
<evidence type="ECO:0000313" key="4">
    <source>
        <dbReference type="Proteomes" id="UP000367750"/>
    </source>
</evidence>
<dbReference type="EMBL" id="VYKK01000029">
    <property type="protein sequence ID" value="KAA8997580.1"/>
    <property type="molecule type" value="Genomic_DNA"/>
</dbReference>
<evidence type="ECO:0000313" key="3">
    <source>
        <dbReference type="EMBL" id="KAA8997580.1"/>
    </source>
</evidence>
<comment type="caution">
    <text evidence="3">The sequence shown here is derived from an EMBL/GenBank/DDBJ whole genome shotgun (WGS) entry which is preliminary data.</text>
</comment>
<gene>
    <name evidence="3" type="ORF">F4V43_17630</name>
</gene>
<dbReference type="Proteomes" id="UP000367750">
    <property type="component" value="Unassembled WGS sequence"/>
</dbReference>
<dbReference type="InterPro" id="IPR000182">
    <property type="entry name" value="GNAT_dom"/>
</dbReference>
<dbReference type="SUPFAM" id="SSF55729">
    <property type="entry name" value="Acyl-CoA N-acyltransferases (Nat)"/>
    <property type="match status" value="1"/>
</dbReference>
<dbReference type="InterPro" id="IPR016181">
    <property type="entry name" value="Acyl_CoA_acyltransferase"/>
</dbReference>
<dbReference type="Gene3D" id="3.40.630.30">
    <property type="match status" value="1"/>
</dbReference>
<dbReference type="PANTHER" id="PTHR39173">
    <property type="entry name" value="ACETYLTRANSFERASE"/>
    <property type="match status" value="1"/>
</dbReference>
<organism evidence="3 4">
    <name type="scientific">Paenibacillus spiritus</name>
    <dbReference type="NCBI Taxonomy" id="2496557"/>
    <lineage>
        <taxon>Bacteria</taxon>
        <taxon>Bacillati</taxon>
        <taxon>Bacillota</taxon>
        <taxon>Bacilli</taxon>
        <taxon>Bacillales</taxon>
        <taxon>Paenibacillaceae</taxon>
        <taxon>Paenibacillus</taxon>
    </lineage>
</organism>
<keyword evidence="3" id="KW-0808">Transferase</keyword>
<dbReference type="PROSITE" id="PS51186">
    <property type="entry name" value="GNAT"/>
    <property type="match status" value="1"/>
</dbReference>
<feature type="region of interest" description="Disordered" evidence="1">
    <location>
        <begin position="1"/>
        <end position="29"/>
    </location>
</feature>
<dbReference type="AlphaFoldDB" id="A0A5J5FVD1"/>
<dbReference type="Pfam" id="PF13302">
    <property type="entry name" value="Acetyltransf_3"/>
    <property type="match status" value="1"/>
</dbReference>
<proteinExistence type="predicted"/>